<evidence type="ECO:0000256" key="2">
    <source>
        <dbReference type="ARBA" id="ARBA00011814"/>
    </source>
</evidence>
<evidence type="ECO:0000256" key="1">
    <source>
        <dbReference type="ARBA" id="ARBA00006885"/>
    </source>
</evidence>
<dbReference type="Gene3D" id="3.30.530.20">
    <property type="match status" value="1"/>
</dbReference>
<evidence type="ECO:0000259" key="4">
    <source>
        <dbReference type="Pfam" id="PF03364"/>
    </source>
</evidence>
<proteinExistence type="inferred from homology"/>
<evidence type="ECO:0000313" key="6">
    <source>
        <dbReference type="Proteomes" id="UP001150569"/>
    </source>
</evidence>
<reference evidence="5" key="1">
    <citation type="submission" date="2022-07" db="EMBL/GenBank/DDBJ databases">
        <title>Phylogenomic reconstructions and comparative analyses of Kickxellomycotina fungi.</title>
        <authorList>
            <person name="Reynolds N.K."/>
            <person name="Stajich J.E."/>
            <person name="Barry K."/>
            <person name="Grigoriev I.V."/>
            <person name="Crous P."/>
            <person name="Smith M.E."/>
        </authorList>
    </citation>
    <scope>NUCLEOTIDE SEQUENCE</scope>
    <source>
        <strain evidence="5">RSA 861</strain>
    </source>
</reference>
<name>A0A9W7ZHT1_9FUNG</name>
<dbReference type="PANTHER" id="PTHR12901:SF10">
    <property type="entry name" value="COENZYME Q-BINDING PROTEIN COQ10, MITOCHONDRIAL"/>
    <property type="match status" value="1"/>
</dbReference>
<keyword evidence="6" id="KW-1185">Reference proteome</keyword>
<comment type="function">
    <text evidence="3">Required for the function of coenzyme Q in the respiratory chain. May serve as a chaperone or may be involved in the transport of Q6 from its site of synthesis to the catalytic sites of the respiratory complexes.</text>
</comment>
<dbReference type="GO" id="GO:0005739">
    <property type="term" value="C:mitochondrion"/>
    <property type="evidence" value="ECO:0007669"/>
    <property type="project" value="TreeGrafter"/>
</dbReference>
<dbReference type="AlphaFoldDB" id="A0A9W7ZHT1"/>
<comment type="subunit">
    <text evidence="2">Interacts with coenzyme Q.</text>
</comment>
<organism evidence="5 6">
    <name type="scientific">Tieghemiomyces parasiticus</name>
    <dbReference type="NCBI Taxonomy" id="78921"/>
    <lineage>
        <taxon>Eukaryota</taxon>
        <taxon>Fungi</taxon>
        <taxon>Fungi incertae sedis</taxon>
        <taxon>Zoopagomycota</taxon>
        <taxon>Kickxellomycotina</taxon>
        <taxon>Dimargaritomycetes</taxon>
        <taxon>Dimargaritales</taxon>
        <taxon>Dimargaritaceae</taxon>
        <taxon>Tieghemiomyces</taxon>
    </lineage>
</organism>
<dbReference type="Proteomes" id="UP001150569">
    <property type="component" value="Unassembled WGS sequence"/>
</dbReference>
<evidence type="ECO:0000256" key="3">
    <source>
        <dbReference type="ARBA" id="ARBA00024947"/>
    </source>
</evidence>
<dbReference type="CDD" id="cd07813">
    <property type="entry name" value="COQ10p_like"/>
    <property type="match status" value="1"/>
</dbReference>
<dbReference type="EMBL" id="JANBPT010001205">
    <property type="protein sequence ID" value="KAJ1909419.1"/>
    <property type="molecule type" value="Genomic_DNA"/>
</dbReference>
<sequence length="225" mass="25800">MTSRVTHLLPRSITVLVARGQSGHSARLSPLAQNAPRRTFLNLGSLLPDPAKLTRPQEYTEQQILPFSPAQVYKVVADVDRYSAFVPWCARSAYHRRPTATIRPCSVPEAKGVSVRHIVDQADLEVGFQAFKERYTSIVTQEEPWRVEAVSRQSDLFRLLRTNWEFVPYPLAKPDSQRCLVRFSIQFQFNSPIYAQVSGLFFDQVCKQMVNAFKQRCHDVYIRGK</sequence>
<evidence type="ECO:0000313" key="5">
    <source>
        <dbReference type="EMBL" id="KAJ1909419.1"/>
    </source>
</evidence>
<accession>A0A9W7ZHT1</accession>
<dbReference type="Pfam" id="PF03364">
    <property type="entry name" value="Polyketide_cyc"/>
    <property type="match status" value="1"/>
</dbReference>
<comment type="similarity">
    <text evidence="1">Belongs to the COQ10 family.</text>
</comment>
<protein>
    <recommendedName>
        <fullName evidence="4">Coenzyme Q-binding protein COQ10 START domain-containing protein</fullName>
    </recommendedName>
</protein>
<dbReference type="SUPFAM" id="SSF55961">
    <property type="entry name" value="Bet v1-like"/>
    <property type="match status" value="1"/>
</dbReference>
<dbReference type="InterPro" id="IPR023393">
    <property type="entry name" value="START-like_dom_sf"/>
</dbReference>
<dbReference type="GO" id="GO:0045333">
    <property type="term" value="P:cellular respiration"/>
    <property type="evidence" value="ECO:0007669"/>
    <property type="project" value="InterPro"/>
</dbReference>
<dbReference type="GO" id="GO:0048039">
    <property type="term" value="F:ubiquinone binding"/>
    <property type="evidence" value="ECO:0007669"/>
    <property type="project" value="InterPro"/>
</dbReference>
<dbReference type="InterPro" id="IPR044996">
    <property type="entry name" value="COQ10-like"/>
</dbReference>
<comment type="caution">
    <text evidence="5">The sequence shown here is derived from an EMBL/GenBank/DDBJ whole genome shotgun (WGS) entry which is preliminary data.</text>
</comment>
<gene>
    <name evidence="5" type="ORF">IWQ60_011179</name>
</gene>
<dbReference type="InterPro" id="IPR005031">
    <property type="entry name" value="COQ10_START"/>
</dbReference>
<feature type="domain" description="Coenzyme Q-binding protein COQ10 START" evidence="4">
    <location>
        <begin position="66"/>
        <end position="214"/>
    </location>
</feature>
<dbReference type="OrthoDB" id="292693at2759"/>
<dbReference type="PANTHER" id="PTHR12901">
    <property type="entry name" value="SPERM PROTEIN HOMOLOG"/>
    <property type="match status" value="1"/>
</dbReference>